<dbReference type="SUPFAM" id="SSF47986">
    <property type="entry name" value="DEATH domain"/>
    <property type="match status" value="1"/>
</dbReference>
<dbReference type="GO" id="GO:0007165">
    <property type="term" value="P:signal transduction"/>
    <property type="evidence" value="ECO:0007669"/>
    <property type="project" value="InterPro"/>
</dbReference>
<evidence type="ECO:0000256" key="1">
    <source>
        <dbReference type="SAM" id="MobiDB-lite"/>
    </source>
</evidence>
<gene>
    <name evidence="3" type="primary">imd</name>
    <name evidence="3" type="ORF">Bhyg_05918</name>
</gene>
<dbReference type="EMBL" id="WJQU01000002">
    <property type="protein sequence ID" value="KAJ6640985.1"/>
    <property type="molecule type" value="Genomic_DNA"/>
</dbReference>
<keyword evidence="4" id="KW-1185">Reference proteome</keyword>
<dbReference type="InterPro" id="IPR000488">
    <property type="entry name" value="Death_dom"/>
</dbReference>
<reference evidence="3" key="1">
    <citation type="submission" date="2022-07" db="EMBL/GenBank/DDBJ databases">
        <authorList>
            <person name="Trinca V."/>
            <person name="Uliana J.V.C."/>
            <person name="Torres T.T."/>
            <person name="Ward R.J."/>
            <person name="Monesi N."/>
        </authorList>
    </citation>
    <scope>NUCLEOTIDE SEQUENCE</scope>
    <source>
        <strain evidence="3">HSMRA1968</strain>
        <tissue evidence="3">Whole embryos</tissue>
    </source>
</reference>
<feature type="compositionally biased region" description="Polar residues" evidence="1">
    <location>
        <begin position="79"/>
        <end position="90"/>
    </location>
</feature>
<proteinExistence type="predicted"/>
<dbReference type="CDD" id="cd01670">
    <property type="entry name" value="Death"/>
    <property type="match status" value="1"/>
</dbReference>
<dbReference type="Gene3D" id="1.10.533.10">
    <property type="entry name" value="Death Domain, Fas"/>
    <property type="match status" value="1"/>
</dbReference>
<evidence type="ECO:0000259" key="2">
    <source>
        <dbReference type="PROSITE" id="PS50017"/>
    </source>
</evidence>
<feature type="region of interest" description="Disordered" evidence="1">
    <location>
        <begin position="70"/>
        <end position="90"/>
    </location>
</feature>
<dbReference type="OrthoDB" id="535509at2759"/>
<dbReference type="AlphaFoldDB" id="A0A9Q0MZT8"/>
<dbReference type="Proteomes" id="UP001151699">
    <property type="component" value="Chromosome B"/>
</dbReference>
<sequence length="298" mass="34079">MFSIPMCMRGDSHLNSFVIETLTIVFSKKSQQSDNNQSINRSAIRMSKKLLYWKKSLKKSDKLVKDAAVVPDLPDENDPGNSLERTQSSHLSLAIPPELELSRQLEDVNIDIVRTNDLLAEPNTHSSALSLTNTQQNIFNLSHMNNVQFGNTYHINNNVDERRSKPSDQRTKSIDEMMKSNERINQKVMEVISTHLGQDWPSLFRALGFSNGQIDQMKEDYYINGVKEVIYRLLLDYTQNNVDPHLGTIGYITKLMWKLGFKECVKIMKIHWKNGELKTNVTKDVSNTDACSKGKNID</sequence>
<accession>A0A9Q0MZT8</accession>
<dbReference type="InterPro" id="IPR011029">
    <property type="entry name" value="DEATH-like_dom_sf"/>
</dbReference>
<dbReference type="PROSITE" id="PS50017">
    <property type="entry name" value="DEATH_DOMAIN"/>
    <property type="match status" value="1"/>
</dbReference>
<organism evidence="3 4">
    <name type="scientific">Pseudolycoriella hygida</name>
    <dbReference type="NCBI Taxonomy" id="35572"/>
    <lineage>
        <taxon>Eukaryota</taxon>
        <taxon>Metazoa</taxon>
        <taxon>Ecdysozoa</taxon>
        <taxon>Arthropoda</taxon>
        <taxon>Hexapoda</taxon>
        <taxon>Insecta</taxon>
        <taxon>Pterygota</taxon>
        <taxon>Neoptera</taxon>
        <taxon>Endopterygota</taxon>
        <taxon>Diptera</taxon>
        <taxon>Nematocera</taxon>
        <taxon>Sciaroidea</taxon>
        <taxon>Sciaridae</taxon>
        <taxon>Pseudolycoriella</taxon>
    </lineage>
</organism>
<evidence type="ECO:0000313" key="3">
    <source>
        <dbReference type="EMBL" id="KAJ6640985.1"/>
    </source>
</evidence>
<protein>
    <submittedName>
        <fullName evidence="3">Protein immune deficiency</fullName>
    </submittedName>
</protein>
<evidence type="ECO:0000313" key="4">
    <source>
        <dbReference type="Proteomes" id="UP001151699"/>
    </source>
</evidence>
<feature type="domain" description="Death" evidence="2">
    <location>
        <begin position="185"/>
        <end position="269"/>
    </location>
</feature>
<dbReference type="Pfam" id="PF00531">
    <property type="entry name" value="Death"/>
    <property type="match status" value="1"/>
</dbReference>
<name>A0A9Q0MZT8_9DIPT</name>
<comment type="caution">
    <text evidence="3">The sequence shown here is derived from an EMBL/GenBank/DDBJ whole genome shotgun (WGS) entry which is preliminary data.</text>
</comment>